<gene>
    <name evidence="3" type="ORF">FEM55_11725</name>
</gene>
<keyword evidence="2" id="KW-0812">Transmembrane</keyword>
<accession>A0A5R9KFJ1</accession>
<comment type="caution">
    <text evidence="3">The sequence shown here is derived from an EMBL/GenBank/DDBJ whole genome shotgun (WGS) entry which is preliminary data.</text>
</comment>
<reference evidence="3 4" key="1">
    <citation type="submission" date="2019-05" db="EMBL/GenBank/DDBJ databases">
        <authorList>
            <person name="Qu J.-H."/>
        </authorList>
    </citation>
    <scope>NUCLEOTIDE SEQUENCE [LARGE SCALE GENOMIC DNA]</scope>
    <source>
        <strain evidence="3 4">Z12</strain>
    </source>
</reference>
<dbReference type="OrthoDB" id="956794at2"/>
<evidence type="ECO:0008006" key="5">
    <source>
        <dbReference type="Google" id="ProtNLM"/>
    </source>
</evidence>
<organism evidence="3 4">
    <name type="scientific">Dyadobacter sediminis</name>
    <dbReference type="NCBI Taxonomy" id="1493691"/>
    <lineage>
        <taxon>Bacteria</taxon>
        <taxon>Pseudomonadati</taxon>
        <taxon>Bacteroidota</taxon>
        <taxon>Cytophagia</taxon>
        <taxon>Cytophagales</taxon>
        <taxon>Spirosomataceae</taxon>
        <taxon>Dyadobacter</taxon>
    </lineage>
</organism>
<evidence type="ECO:0000313" key="3">
    <source>
        <dbReference type="EMBL" id="TLU94875.1"/>
    </source>
</evidence>
<dbReference type="EMBL" id="VCEI01000021">
    <property type="protein sequence ID" value="TLU94875.1"/>
    <property type="molecule type" value="Genomic_DNA"/>
</dbReference>
<dbReference type="InterPro" id="IPR052948">
    <property type="entry name" value="Low_temp-induced_all0457"/>
</dbReference>
<dbReference type="PANTHER" id="PTHR36109">
    <property type="entry name" value="MEMBRANE PROTEIN-RELATED"/>
    <property type="match status" value="1"/>
</dbReference>
<dbReference type="PANTHER" id="PTHR36109:SF2">
    <property type="entry name" value="MEMBRANE PROTEIN"/>
    <property type="match status" value="1"/>
</dbReference>
<feature type="transmembrane region" description="Helical" evidence="2">
    <location>
        <begin position="104"/>
        <end position="124"/>
    </location>
</feature>
<feature type="region of interest" description="Disordered" evidence="1">
    <location>
        <begin position="45"/>
        <end position="65"/>
    </location>
</feature>
<keyword evidence="2" id="KW-1133">Transmembrane helix</keyword>
<evidence type="ECO:0000313" key="4">
    <source>
        <dbReference type="Proteomes" id="UP000309788"/>
    </source>
</evidence>
<dbReference type="AlphaFoldDB" id="A0A5R9KFJ1"/>
<dbReference type="RefSeq" id="WP_138281501.1">
    <property type="nucleotide sequence ID" value="NZ_BMGE01000002.1"/>
</dbReference>
<keyword evidence="4" id="KW-1185">Reference proteome</keyword>
<evidence type="ECO:0000256" key="1">
    <source>
        <dbReference type="SAM" id="MobiDB-lite"/>
    </source>
</evidence>
<evidence type="ECO:0000256" key="2">
    <source>
        <dbReference type="SAM" id="Phobius"/>
    </source>
</evidence>
<keyword evidence="2" id="KW-0472">Membrane</keyword>
<protein>
    <recommendedName>
        <fullName evidence="5">DUF3341 domain-containing protein</fullName>
    </recommendedName>
</protein>
<dbReference type="Proteomes" id="UP000309788">
    <property type="component" value="Unassembled WGS sequence"/>
</dbReference>
<sequence>MESVHVKSEKVTGLFETHKDADHIFTTLLEKGYDRDEISVVMARPENKSEDDLEEHPAETHAAGDAKRGAIVGGAAGAVLTVIAAIGTNLVLPGVGLVLAGPLLAGLTGAAAGGLAGGTIGAIIGSGYPKDDVDYYEDKIKQGGIIISVEVKSHLNKESLAEEFRKCNGTRILVSGDNNNNNAFL</sequence>
<name>A0A5R9KFJ1_9BACT</name>
<feature type="transmembrane region" description="Helical" evidence="2">
    <location>
        <begin position="70"/>
        <end position="92"/>
    </location>
</feature>
<proteinExistence type="predicted"/>